<dbReference type="Proteomes" id="UP000887576">
    <property type="component" value="Unplaced"/>
</dbReference>
<evidence type="ECO:0000313" key="1">
    <source>
        <dbReference type="Proteomes" id="UP000887576"/>
    </source>
</evidence>
<accession>A0AC34RT64</accession>
<dbReference type="WBParaSite" id="JU765_v2.g9936.t1">
    <property type="protein sequence ID" value="JU765_v2.g9936.t1"/>
    <property type="gene ID" value="JU765_v2.g9936"/>
</dbReference>
<organism evidence="1 2">
    <name type="scientific">Panagrolaimus sp. JU765</name>
    <dbReference type="NCBI Taxonomy" id="591449"/>
    <lineage>
        <taxon>Eukaryota</taxon>
        <taxon>Metazoa</taxon>
        <taxon>Ecdysozoa</taxon>
        <taxon>Nematoda</taxon>
        <taxon>Chromadorea</taxon>
        <taxon>Rhabditida</taxon>
        <taxon>Tylenchina</taxon>
        <taxon>Panagrolaimomorpha</taxon>
        <taxon>Panagrolaimoidea</taxon>
        <taxon>Panagrolaimidae</taxon>
        <taxon>Panagrolaimus</taxon>
    </lineage>
</organism>
<protein>
    <submittedName>
        <fullName evidence="2">Uncharacterized protein</fullName>
    </submittedName>
</protein>
<evidence type="ECO:0000313" key="2">
    <source>
        <dbReference type="WBParaSite" id="JU765_v2.g9936.t1"/>
    </source>
</evidence>
<name>A0AC34RT64_9BILA</name>
<reference evidence="2" key="1">
    <citation type="submission" date="2022-11" db="UniProtKB">
        <authorList>
            <consortium name="WormBaseParasite"/>
        </authorList>
    </citation>
    <scope>IDENTIFICATION</scope>
</reference>
<sequence length="209" mass="22036">MCSSWCPIVFIASVLTIPFAVLTSFHGDTIADVATGIYVAVFVSYVIVVIMDYCSTRSFKHLCADLLLFIIQCLLVAFGIVLSFMNKANVRWKCHSSSSHHNGSDAYGGTYGGGRGDGDDDDGGDEGGDGGGESGGGGGDSGGGAGGGGEYVLPNDDNQTTSTMFPLMNSTISTRKNVDMFHGFCGVDAIVFWIVLVILISRFVWSKVK</sequence>
<proteinExistence type="predicted"/>